<dbReference type="Proteomes" id="UP000789901">
    <property type="component" value="Unassembled WGS sequence"/>
</dbReference>
<comment type="caution">
    <text evidence="2">The sequence shown here is derived from an EMBL/GenBank/DDBJ whole genome shotgun (WGS) entry which is preliminary data.</text>
</comment>
<organism evidence="2 3">
    <name type="scientific">Gigaspora margarita</name>
    <dbReference type="NCBI Taxonomy" id="4874"/>
    <lineage>
        <taxon>Eukaryota</taxon>
        <taxon>Fungi</taxon>
        <taxon>Fungi incertae sedis</taxon>
        <taxon>Mucoromycota</taxon>
        <taxon>Glomeromycotina</taxon>
        <taxon>Glomeromycetes</taxon>
        <taxon>Diversisporales</taxon>
        <taxon>Gigasporaceae</taxon>
        <taxon>Gigaspora</taxon>
    </lineage>
</organism>
<accession>A0ABN7V960</accession>
<evidence type="ECO:0000313" key="2">
    <source>
        <dbReference type="EMBL" id="CAG8745832.1"/>
    </source>
</evidence>
<feature type="non-terminal residue" evidence="2">
    <location>
        <position position="1"/>
    </location>
</feature>
<sequence>LSFHVRDPSRECIISFSSSVLTNDYAKTATSSKPESLICHSPDICISRNDYFSESTISSAVSTRSDREELSINNTESRENHNIKPEDSGNW</sequence>
<keyword evidence="3" id="KW-1185">Reference proteome</keyword>
<name>A0ABN7V960_GIGMA</name>
<evidence type="ECO:0000256" key="1">
    <source>
        <dbReference type="SAM" id="MobiDB-lite"/>
    </source>
</evidence>
<feature type="region of interest" description="Disordered" evidence="1">
    <location>
        <begin position="63"/>
        <end position="91"/>
    </location>
</feature>
<evidence type="ECO:0000313" key="3">
    <source>
        <dbReference type="Proteomes" id="UP000789901"/>
    </source>
</evidence>
<dbReference type="EMBL" id="CAJVQB010011182">
    <property type="protein sequence ID" value="CAG8745832.1"/>
    <property type="molecule type" value="Genomic_DNA"/>
</dbReference>
<feature type="compositionally biased region" description="Basic and acidic residues" evidence="1">
    <location>
        <begin position="64"/>
        <end position="91"/>
    </location>
</feature>
<protein>
    <submittedName>
        <fullName evidence="2">44158_t:CDS:1</fullName>
    </submittedName>
</protein>
<proteinExistence type="predicted"/>
<gene>
    <name evidence="2" type="ORF">GMARGA_LOCUS15861</name>
</gene>
<reference evidence="2 3" key="1">
    <citation type="submission" date="2021-06" db="EMBL/GenBank/DDBJ databases">
        <authorList>
            <person name="Kallberg Y."/>
            <person name="Tangrot J."/>
            <person name="Rosling A."/>
        </authorList>
    </citation>
    <scope>NUCLEOTIDE SEQUENCE [LARGE SCALE GENOMIC DNA]</scope>
    <source>
        <strain evidence="2 3">120-4 pot B 10/14</strain>
    </source>
</reference>